<dbReference type="InterPro" id="IPR050245">
    <property type="entry name" value="PrsA_foldase"/>
</dbReference>
<organism evidence="4 5">
    <name type="scientific">Clostridium tarantellae</name>
    <dbReference type="NCBI Taxonomy" id="39493"/>
    <lineage>
        <taxon>Bacteria</taxon>
        <taxon>Bacillati</taxon>
        <taxon>Bacillota</taxon>
        <taxon>Clostridia</taxon>
        <taxon>Eubacteriales</taxon>
        <taxon>Clostridiaceae</taxon>
        <taxon>Clostridium</taxon>
    </lineage>
</organism>
<protein>
    <submittedName>
        <fullName evidence="4">Peptidylprolyl isomerase</fullName>
    </submittedName>
</protein>
<reference evidence="4 5" key="1">
    <citation type="submission" date="2019-10" db="EMBL/GenBank/DDBJ databases">
        <title>The Genome Sequence of Clostridium tarantellae Isolated from Fish Brain.</title>
        <authorList>
            <person name="Bano L."/>
            <person name="Kiel M."/>
            <person name="Sales G."/>
            <person name="Doxey A.C."/>
            <person name="Mansfield M.J."/>
            <person name="Schiavone M."/>
            <person name="Rossetto O."/>
            <person name="Pirazzini M."/>
            <person name="Dobrindt U."/>
            <person name="Montecucco C."/>
        </authorList>
    </citation>
    <scope>NUCLEOTIDE SEQUENCE [LARGE SCALE GENOMIC DNA]</scope>
    <source>
        <strain evidence="4 5">DSM 3997</strain>
    </source>
</reference>
<dbReference type="InterPro" id="IPR046357">
    <property type="entry name" value="PPIase_dom_sf"/>
</dbReference>
<dbReference type="PANTHER" id="PTHR47245">
    <property type="entry name" value="PEPTIDYLPROLYL ISOMERASE"/>
    <property type="match status" value="1"/>
</dbReference>
<dbReference type="Proteomes" id="UP000430345">
    <property type="component" value="Unassembled WGS sequence"/>
</dbReference>
<evidence type="ECO:0000256" key="2">
    <source>
        <dbReference type="SAM" id="Coils"/>
    </source>
</evidence>
<dbReference type="PROSITE" id="PS01096">
    <property type="entry name" value="PPIC_PPIASE_1"/>
    <property type="match status" value="1"/>
</dbReference>
<name>A0A6I1MJX3_9CLOT</name>
<evidence type="ECO:0000259" key="3">
    <source>
        <dbReference type="PROSITE" id="PS50198"/>
    </source>
</evidence>
<keyword evidence="1" id="KW-0697">Rotamase</keyword>
<accession>A0A6I1MJX3</accession>
<evidence type="ECO:0000256" key="1">
    <source>
        <dbReference type="PROSITE-ProRule" id="PRU00278"/>
    </source>
</evidence>
<gene>
    <name evidence="4" type="ORF">GBZ86_05635</name>
</gene>
<dbReference type="PROSITE" id="PS50198">
    <property type="entry name" value="PPIC_PPIASE_2"/>
    <property type="match status" value="1"/>
</dbReference>
<sequence>MENKVLAVVGGREITASQVDEIIARYPAQQRAMLETEQGKRNVLEQAIAFELMYDFGRETGVDKTDAYKDQLEKIGKELISQMVMSKTLSEVTVTDEEALSYYNDHKDMFGEPANVTAKHILVDLEEECQKIREEIASGSKTFEVAAGEYSKCPSKEQGGNLGAFSKGMMVPEFEEAAFNLPLGEVSNPVKTQFGYHLIKVEDKKEASVKTFEEVKSQVVNQLIQERQQRKYLDFINELREKYGVKMV</sequence>
<dbReference type="RefSeq" id="WP_152888593.1">
    <property type="nucleotide sequence ID" value="NZ_WHJC01000051.1"/>
</dbReference>
<evidence type="ECO:0000313" key="4">
    <source>
        <dbReference type="EMBL" id="MPQ43244.1"/>
    </source>
</evidence>
<dbReference type="InterPro" id="IPR000297">
    <property type="entry name" value="PPIase_PpiC"/>
</dbReference>
<dbReference type="Pfam" id="PF00639">
    <property type="entry name" value="Rotamase"/>
    <property type="match status" value="1"/>
</dbReference>
<dbReference type="EMBL" id="WHJC01000051">
    <property type="protein sequence ID" value="MPQ43244.1"/>
    <property type="molecule type" value="Genomic_DNA"/>
</dbReference>
<proteinExistence type="predicted"/>
<dbReference type="Gene3D" id="3.10.50.40">
    <property type="match status" value="1"/>
</dbReference>
<comment type="caution">
    <text evidence="4">The sequence shown here is derived from an EMBL/GenBank/DDBJ whole genome shotgun (WGS) entry which is preliminary data.</text>
</comment>
<dbReference type="InterPro" id="IPR027304">
    <property type="entry name" value="Trigger_fact/SurA_dom_sf"/>
</dbReference>
<dbReference type="GO" id="GO:0003755">
    <property type="term" value="F:peptidyl-prolyl cis-trans isomerase activity"/>
    <property type="evidence" value="ECO:0007669"/>
    <property type="project" value="UniProtKB-KW"/>
</dbReference>
<keyword evidence="1 4" id="KW-0413">Isomerase</keyword>
<feature type="domain" description="PpiC" evidence="3">
    <location>
        <begin position="113"/>
        <end position="203"/>
    </location>
</feature>
<dbReference type="PANTHER" id="PTHR47245:SF2">
    <property type="entry name" value="PEPTIDYL-PROLYL CIS-TRANS ISOMERASE HP_0175-RELATED"/>
    <property type="match status" value="1"/>
</dbReference>
<dbReference type="Gene3D" id="1.10.8.1040">
    <property type="match status" value="1"/>
</dbReference>
<feature type="coiled-coil region" evidence="2">
    <location>
        <begin position="115"/>
        <end position="142"/>
    </location>
</feature>
<keyword evidence="2" id="KW-0175">Coiled coil</keyword>
<evidence type="ECO:0000313" key="5">
    <source>
        <dbReference type="Proteomes" id="UP000430345"/>
    </source>
</evidence>
<keyword evidence="5" id="KW-1185">Reference proteome</keyword>
<dbReference type="OrthoDB" id="14196at2"/>
<dbReference type="SUPFAM" id="SSF54534">
    <property type="entry name" value="FKBP-like"/>
    <property type="match status" value="1"/>
</dbReference>
<dbReference type="SUPFAM" id="SSF109998">
    <property type="entry name" value="Triger factor/SurA peptide-binding domain-like"/>
    <property type="match status" value="1"/>
</dbReference>
<dbReference type="AlphaFoldDB" id="A0A6I1MJX3"/>
<dbReference type="InterPro" id="IPR023058">
    <property type="entry name" value="PPIase_PpiC_CS"/>
</dbReference>